<evidence type="ECO:0000256" key="1">
    <source>
        <dbReference type="SAM" id="Phobius"/>
    </source>
</evidence>
<feature type="transmembrane region" description="Helical" evidence="1">
    <location>
        <begin position="245"/>
        <end position="265"/>
    </location>
</feature>
<protein>
    <submittedName>
        <fullName evidence="4">Uncharacterized protein</fullName>
    </submittedName>
</protein>
<feature type="transmembrane region" description="Helical" evidence="1">
    <location>
        <begin position="54"/>
        <end position="75"/>
    </location>
</feature>
<feature type="transmembrane region" description="Helical" evidence="1">
    <location>
        <begin position="310"/>
        <end position="328"/>
    </location>
</feature>
<dbReference type="AlphaFoldDB" id="A0A021VUX0"/>
<dbReference type="PANTHER" id="PTHR30590:SF2">
    <property type="entry name" value="INNER MEMBRANE PROTEIN"/>
    <property type="match status" value="1"/>
</dbReference>
<dbReference type="InterPro" id="IPR052529">
    <property type="entry name" value="Bact_Transport_Assoc"/>
</dbReference>
<keyword evidence="1" id="KW-1133">Transmembrane helix</keyword>
<dbReference type="PANTHER" id="PTHR30590">
    <property type="entry name" value="INNER MEMBRANE PROTEIN"/>
    <property type="match status" value="1"/>
</dbReference>
<gene>
    <name evidence="4" type="ORF">N866_19725</name>
</gene>
<evidence type="ECO:0000259" key="2">
    <source>
        <dbReference type="Pfam" id="PF04235"/>
    </source>
</evidence>
<dbReference type="InterPro" id="IPR007349">
    <property type="entry name" value="DUF418"/>
</dbReference>
<proteinExistence type="predicted"/>
<dbReference type="Pfam" id="PF07786">
    <property type="entry name" value="HGSNAT_cat"/>
    <property type="match status" value="1"/>
</dbReference>
<feature type="transmembrane region" description="Helical" evidence="1">
    <location>
        <begin position="110"/>
        <end position="126"/>
    </location>
</feature>
<comment type="caution">
    <text evidence="4">The sequence shown here is derived from an EMBL/GenBank/DDBJ whole genome shotgun (WGS) entry which is preliminary data.</text>
</comment>
<dbReference type="EMBL" id="AXCW01000009">
    <property type="protein sequence ID" value="EYR64999.1"/>
    <property type="molecule type" value="Genomic_DNA"/>
</dbReference>
<sequence>MRREDQGAPRARLVGVDATRGLAVLGMFAAHVGAAGPDFWAGTGWLQVADGRSAATFAMLAGLSAALLSGGPVPAEGAALRFARVRILVRAALLVPIGVVLIALGTPVAVILPAYAVMFALLVLVLRVPPAWLVAAAGAVAVVGPPLALAGRAVLPGADSGLSQPVDVLVGQHYPVVVWSAYLLVGLAVGRLDLAAPTTSRRLAVVGAVALVAGYGTSAVALRVLPESATVLRALLTAEPHADTLPEVVGNLGVSLLVLALLLAVGRRAPAVLVPVAATGALALTAYVVHVVVIAALGDDAVFGPENGDLVAFVVVTVVATTAWRAALGRGPLERALHRVSTDAARLDAERRAVRAGR</sequence>
<dbReference type="Proteomes" id="UP000019753">
    <property type="component" value="Unassembled WGS sequence"/>
</dbReference>
<evidence type="ECO:0000313" key="5">
    <source>
        <dbReference type="Proteomes" id="UP000019753"/>
    </source>
</evidence>
<evidence type="ECO:0000313" key="4">
    <source>
        <dbReference type="EMBL" id="EYR64999.1"/>
    </source>
</evidence>
<accession>A0A021VUX0</accession>
<feature type="transmembrane region" description="Helical" evidence="1">
    <location>
        <begin position="133"/>
        <end position="154"/>
    </location>
</feature>
<reference evidence="4 5" key="1">
    <citation type="submission" date="2014-01" db="EMBL/GenBank/DDBJ databases">
        <title>Actinotalea ferrariae CF5-4.</title>
        <authorList>
            <person name="Chen F."/>
            <person name="Li Y."/>
            <person name="Wang G."/>
        </authorList>
    </citation>
    <scope>NUCLEOTIDE SEQUENCE [LARGE SCALE GENOMIC DNA]</scope>
    <source>
        <strain evidence="4 5">CF5-4</strain>
    </source>
</reference>
<feature type="transmembrane region" description="Helical" evidence="1">
    <location>
        <begin position="204"/>
        <end position="225"/>
    </location>
</feature>
<dbReference type="Pfam" id="PF04235">
    <property type="entry name" value="DUF418"/>
    <property type="match status" value="1"/>
</dbReference>
<keyword evidence="5" id="KW-1185">Reference proteome</keyword>
<keyword evidence="1" id="KW-0812">Transmembrane</keyword>
<feature type="transmembrane region" description="Helical" evidence="1">
    <location>
        <begin position="87"/>
        <end position="104"/>
    </location>
</feature>
<organism evidence="4 5">
    <name type="scientific">Actinotalea ferrariae CF5-4</name>
    <dbReference type="NCBI Taxonomy" id="948458"/>
    <lineage>
        <taxon>Bacteria</taxon>
        <taxon>Bacillati</taxon>
        <taxon>Actinomycetota</taxon>
        <taxon>Actinomycetes</taxon>
        <taxon>Micrococcales</taxon>
        <taxon>Cellulomonadaceae</taxon>
        <taxon>Actinotalea</taxon>
    </lineage>
</organism>
<keyword evidence="1" id="KW-0472">Membrane</keyword>
<feature type="transmembrane region" description="Helical" evidence="1">
    <location>
        <begin position="174"/>
        <end position="192"/>
    </location>
</feature>
<dbReference type="InterPro" id="IPR012429">
    <property type="entry name" value="HGSNAT_cat"/>
</dbReference>
<name>A0A021VUX0_9CELL</name>
<evidence type="ECO:0000259" key="3">
    <source>
        <dbReference type="Pfam" id="PF07786"/>
    </source>
</evidence>
<feature type="domain" description="DUF418" evidence="2">
    <location>
        <begin position="200"/>
        <end position="340"/>
    </location>
</feature>
<feature type="transmembrane region" description="Helical" evidence="1">
    <location>
        <begin position="21"/>
        <end position="42"/>
    </location>
</feature>
<feature type="domain" description="Heparan-alpha-glucosaminide N-acetyltransferase catalytic" evidence="3">
    <location>
        <begin position="12"/>
        <end position="196"/>
    </location>
</feature>
<feature type="transmembrane region" description="Helical" evidence="1">
    <location>
        <begin position="272"/>
        <end position="298"/>
    </location>
</feature>